<reference evidence="12 13" key="1">
    <citation type="submission" date="2022-01" db="EMBL/GenBank/DDBJ databases">
        <title>A high-quality chromosome-level genome assembly of rohu carp, Labeo rohita.</title>
        <authorList>
            <person name="Arick M.A. II"/>
            <person name="Hsu C.-Y."/>
            <person name="Magbanua Z."/>
            <person name="Pechanova O."/>
            <person name="Grover C."/>
            <person name="Miller E."/>
            <person name="Thrash A."/>
            <person name="Ezzel L."/>
            <person name="Alam S."/>
            <person name="Benzie J."/>
            <person name="Hamilton M."/>
            <person name="Karsi A."/>
            <person name="Lawrence M.L."/>
            <person name="Peterson D.G."/>
        </authorList>
    </citation>
    <scope>NUCLEOTIDE SEQUENCE [LARGE SCALE GENOMIC DNA]</scope>
    <source>
        <strain evidence="13">BAU-BD-2019</strain>
        <tissue evidence="12">Blood</tissue>
    </source>
</reference>
<keyword evidence="3" id="KW-0479">Metal-binding</keyword>
<dbReference type="InterPro" id="IPR051134">
    <property type="entry name" value="PPP_phosphatase"/>
</dbReference>
<evidence type="ECO:0000256" key="6">
    <source>
        <dbReference type="ARBA" id="ARBA00022837"/>
    </source>
</evidence>
<keyword evidence="4" id="KW-0677">Repeat</keyword>
<name>A0ABQ8MQ92_LABRO</name>
<dbReference type="PANTHER" id="PTHR45668">
    <property type="entry name" value="SERINE/THREONINE-PROTEIN PHOSPHATASE 5-RELATED"/>
    <property type="match status" value="1"/>
</dbReference>
<evidence type="ECO:0000256" key="5">
    <source>
        <dbReference type="ARBA" id="ARBA00022801"/>
    </source>
</evidence>
<sequence>MKLQICLLLGVTVFCVSAADFSPPVVNISLDVPANQRWAPLKNLYDIDFLRKAASEVIDSTVPKWVHEAVKPIVKALEKYIPQPYAGEIQGMAAFYGTDISDVVLLNFAYEVSAFCTSIVTQDTKGNIYHGRNLDYPHDVLRNLTLDVVFIKNGQVAYRGTTFAGYVGLWTGQSPNKFTVSGNKRNKGHWWENIISAVLLKSSPVSWLVRETLEAAVDFQDAVVRLAKVPIITDVYYILGGVHAGEGVVITKDRSGSADTWPLDPLYGKCHHLKDSYCSVFTMKLQICLLLGVTVFCVSAADFSPPVVNISLDVPANQRWAPLKNLYDIDFLRKAASEVIDSTVPKWVHEAVKPIVKALEKYIPQPYAGEIQGMAAFYGTDISDVVLLNFAYEVSAFCTSIVTQDTKGNIYHGRNLDYPHDVLRNLTLDVVFIKNGQVAYRGTTFAGYVGLWTGQSPNKFTVSGNQRNKGHWWENIISAVLLKSSPVSWLVRETLEAAVDFQDAVVRLAKVPIITDVYYILGGVHAGEGVVITRDRSGSADIWPLDPLYGKDAAMKALNVTGQNNIRMDSLYKYDLLSRITVYTTVMSAATPEKYTTVVRNMEMPSQLYNFLGYLMDNFTPSSSERKLISHIFRENEVCRDAEWERYFSYTNIDVPDIYSGPRLTFPLDMDQAADLLEAFKNKQQLHSRYVLQLLLETWKLLRVLPNINRVSTCHSKEITICGDLHGQLEDLLLIFYKNGMPSMEKPYVFNGDYVDRGKDSIEVLLILFAFLLVYPGDVYLNRGNHEDHIINLRYGFTKEVLSKYKLHGKRILKLLQKIFSWLPLVTVIDQRVLIVHGGISDTTDLSLIARVDRHRYVSALRPPKRKTPSRANVYADSERYDEMLICKNRRGSLTFPKTFGARESFQRRSLQDFSSTVARTLEQELEVRHRQAEFSLSSFSKSHRILSSTLSSDSEPESSEFADTSNDEWKQILDLLWSDPMSHSGCIPNEVRGGGCYWGPDVTEDFLNRHNLQLIIRSHECKQDGYEFCHNRKVLTLFSASNYYEVGSNRGAFVRLGPDLVPYFVQYQATMLHPQLVSSTTDGKLDYHRWFRDLALKKPSSEHIEQSMLETLYRHRSTLETIFRITLKLLSAYLKMEISDEVINELVISTDTNNDGSIDIDEFMEAFRLVDKSRLERGKSLLKLKQDNQSLPQETETPQTVDSTFPQTSQCPALQTADPPASNTADSASSQTAIPPASQTADPPGSHTEDSSASQTEDLCHISLVVPPQ</sequence>
<evidence type="ECO:0000256" key="10">
    <source>
        <dbReference type="SAM" id="SignalP"/>
    </source>
</evidence>
<feature type="region of interest" description="Disordered" evidence="9">
    <location>
        <begin position="1187"/>
        <end position="1270"/>
    </location>
</feature>
<dbReference type="EMBL" id="JACTAM010000005">
    <property type="protein sequence ID" value="KAI2664391.1"/>
    <property type="molecule type" value="Genomic_DNA"/>
</dbReference>
<evidence type="ECO:0000256" key="1">
    <source>
        <dbReference type="ARBA" id="ARBA00001936"/>
    </source>
</evidence>
<dbReference type="PROSITE" id="PS00018">
    <property type="entry name" value="EF_HAND_1"/>
    <property type="match status" value="1"/>
</dbReference>
<dbReference type="InterPro" id="IPR006186">
    <property type="entry name" value="Ser/Thr-sp_prot-phosphatase"/>
</dbReference>
<dbReference type="InterPro" id="IPR013235">
    <property type="entry name" value="PPP_dom"/>
</dbReference>
<evidence type="ECO:0000256" key="2">
    <source>
        <dbReference type="ARBA" id="ARBA00008294"/>
    </source>
</evidence>
<dbReference type="Pfam" id="PF08321">
    <property type="entry name" value="PPP5"/>
    <property type="match status" value="1"/>
</dbReference>
<gene>
    <name evidence="12" type="ORF">H4Q32_002584</name>
</gene>
<keyword evidence="13" id="KW-1185">Reference proteome</keyword>
<protein>
    <recommendedName>
        <fullName evidence="8">Serine/threonine-protein phosphatase</fullName>
        <ecNumber evidence="8">3.1.3.16</ecNumber>
    </recommendedName>
</protein>
<dbReference type="InterPro" id="IPR002048">
    <property type="entry name" value="EF_hand_dom"/>
</dbReference>
<feature type="compositionally biased region" description="Polar residues" evidence="9">
    <location>
        <begin position="1222"/>
        <end position="1242"/>
    </location>
</feature>
<comment type="cofactor">
    <cofactor evidence="1">
        <name>Mn(2+)</name>
        <dbReference type="ChEBI" id="CHEBI:29035"/>
    </cofactor>
</comment>
<feature type="chain" id="PRO_5046810554" description="Serine/threonine-protein phosphatase" evidence="10">
    <location>
        <begin position="19"/>
        <end position="1270"/>
    </location>
</feature>
<dbReference type="PRINTS" id="PR00114">
    <property type="entry name" value="STPHPHTASE"/>
</dbReference>
<evidence type="ECO:0000313" key="13">
    <source>
        <dbReference type="Proteomes" id="UP000830375"/>
    </source>
</evidence>
<dbReference type="PANTHER" id="PTHR45668:SF15">
    <property type="entry name" value="SERINE_THREONINE-PROTEIN PHOSPHATASE"/>
    <property type="match status" value="1"/>
</dbReference>
<evidence type="ECO:0000259" key="11">
    <source>
        <dbReference type="PROSITE" id="PS50222"/>
    </source>
</evidence>
<dbReference type="PROSITE" id="PS50222">
    <property type="entry name" value="EF_HAND_2"/>
    <property type="match status" value="1"/>
</dbReference>
<dbReference type="Proteomes" id="UP000830375">
    <property type="component" value="Unassembled WGS sequence"/>
</dbReference>
<dbReference type="InterPro" id="IPR011992">
    <property type="entry name" value="EF-hand-dom_pair"/>
</dbReference>
<dbReference type="InterPro" id="IPR018247">
    <property type="entry name" value="EF_Hand_1_Ca_BS"/>
</dbReference>
<dbReference type="Pfam" id="PF15508">
    <property type="entry name" value="NAAA-beta"/>
    <property type="match status" value="2"/>
</dbReference>
<accession>A0ABQ8MQ92</accession>
<organism evidence="12 13">
    <name type="scientific">Labeo rohita</name>
    <name type="common">Indian major carp</name>
    <name type="synonym">Cyprinus rohita</name>
    <dbReference type="NCBI Taxonomy" id="84645"/>
    <lineage>
        <taxon>Eukaryota</taxon>
        <taxon>Metazoa</taxon>
        <taxon>Chordata</taxon>
        <taxon>Craniata</taxon>
        <taxon>Vertebrata</taxon>
        <taxon>Euteleostomi</taxon>
        <taxon>Actinopterygii</taxon>
        <taxon>Neopterygii</taxon>
        <taxon>Teleostei</taxon>
        <taxon>Ostariophysi</taxon>
        <taxon>Cypriniformes</taxon>
        <taxon>Cyprinidae</taxon>
        <taxon>Labeoninae</taxon>
        <taxon>Labeonini</taxon>
        <taxon>Labeo</taxon>
    </lineage>
</organism>
<keyword evidence="6" id="KW-0106">Calcium</keyword>
<dbReference type="Pfam" id="PF00149">
    <property type="entry name" value="Metallophos"/>
    <property type="match status" value="2"/>
</dbReference>
<keyword evidence="5 8" id="KW-0378">Hydrolase</keyword>
<comment type="caution">
    <text evidence="12">The sequence shown here is derived from an EMBL/GenBank/DDBJ whole genome shotgun (WGS) entry which is preliminary data.</text>
</comment>
<dbReference type="EC" id="3.1.3.16" evidence="8"/>
<evidence type="ECO:0000256" key="4">
    <source>
        <dbReference type="ARBA" id="ARBA00022737"/>
    </source>
</evidence>
<evidence type="ECO:0000256" key="8">
    <source>
        <dbReference type="RuleBase" id="RU004273"/>
    </source>
</evidence>
<dbReference type="SMART" id="SM00156">
    <property type="entry name" value="PP2Ac"/>
    <property type="match status" value="1"/>
</dbReference>
<dbReference type="InterPro" id="IPR029052">
    <property type="entry name" value="Metallo-depent_PP-like"/>
</dbReference>
<dbReference type="SUPFAM" id="SSF47473">
    <property type="entry name" value="EF-hand"/>
    <property type="match status" value="1"/>
</dbReference>
<keyword evidence="10" id="KW-0732">Signal</keyword>
<keyword evidence="7" id="KW-0464">Manganese</keyword>
<evidence type="ECO:0000256" key="7">
    <source>
        <dbReference type="ARBA" id="ARBA00023211"/>
    </source>
</evidence>
<dbReference type="Gene3D" id="3.60.60.10">
    <property type="entry name" value="Penicillin V Acylase, Chain A"/>
    <property type="match status" value="2"/>
</dbReference>
<feature type="compositionally biased region" description="Polar residues" evidence="9">
    <location>
        <begin position="1188"/>
        <end position="1214"/>
    </location>
</feature>
<feature type="signal peptide" evidence="10">
    <location>
        <begin position="1"/>
        <end position="18"/>
    </location>
</feature>
<comment type="catalytic activity">
    <reaction evidence="8">
        <text>O-phospho-L-threonyl-[protein] + H2O = L-threonyl-[protein] + phosphate</text>
        <dbReference type="Rhea" id="RHEA:47004"/>
        <dbReference type="Rhea" id="RHEA-COMP:11060"/>
        <dbReference type="Rhea" id="RHEA-COMP:11605"/>
        <dbReference type="ChEBI" id="CHEBI:15377"/>
        <dbReference type="ChEBI" id="CHEBI:30013"/>
        <dbReference type="ChEBI" id="CHEBI:43474"/>
        <dbReference type="ChEBI" id="CHEBI:61977"/>
        <dbReference type="EC" id="3.1.3.16"/>
    </reaction>
</comment>
<evidence type="ECO:0000256" key="9">
    <source>
        <dbReference type="SAM" id="MobiDB-lite"/>
    </source>
</evidence>
<evidence type="ECO:0000256" key="3">
    <source>
        <dbReference type="ARBA" id="ARBA00022723"/>
    </source>
</evidence>
<dbReference type="InterPro" id="IPR004843">
    <property type="entry name" value="Calcineurin-like_PHP"/>
</dbReference>
<dbReference type="Gene3D" id="3.60.21.10">
    <property type="match status" value="2"/>
</dbReference>
<evidence type="ECO:0000313" key="12">
    <source>
        <dbReference type="EMBL" id="KAI2664391.1"/>
    </source>
</evidence>
<proteinExistence type="inferred from homology"/>
<dbReference type="PROSITE" id="PS00125">
    <property type="entry name" value="SER_THR_PHOSPHATASE"/>
    <property type="match status" value="1"/>
</dbReference>
<dbReference type="InterPro" id="IPR029130">
    <property type="entry name" value="Acid_ceramidase_N"/>
</dbReference>
<dbReference type="SUPFAM" id="SSF56300">
    <property type="entry name" value="Metallo-dependent phosphatases"/>
    <property type="match status" value="1"/>
</dbReference>
<dbReference type="Gene3D" id="1.10.238.10">
    <property type="entry name" value="EF-hand"/>
    <property type="match status" value="1"/>
</dbReference>
<comment type="similarity">
    <text evidence="2 8">Belongs to the PPP phosphatase family.</text>
</comment>
<feature type="domain" description="EF-hand" evidence="11">
    <location>
        <begin position="1139"/>
        <end position="1174"/>
    </location>
</feature>